<comment type="caution">
    <text evidence="1">The sequence shown here is derived from an EMBL/GenBank/DDBJ whole genome shotgun (WGS) entry which is preliminary data.</text>
</comment>
<dbReference type="AlphaFoldDB" id="A0A0C1C1C4"/>
<dbReference type="PATRIC" id="fig|83552.4.peg.1334"/>
<dbReference type="Proteomes" id="UP000031307">
    <property type="component" value="Unassembled WGS sequence"/>
</dbReference>
<proteinExistence type="predicted"/>
<protein>
    <submittedName>
        <fullName evidence="1">Uncharacterized protein</fullName>
    </submittedName>
</protein>
<evidence type="ECO:0000313" key="1">
    <source>
        <dbReference type="EMBL" id="KIA77471.1"/>
    </source>
</evidence>
<evidence type="ECO:0000313" key="2">
    <source>
        <dbReference type="Proteomes" id="UP000031307"/>
    </source>
</evidence>
<gene>
    <name evidence="1" type="ORF">DB43_GF00130</name>
</gene>
<organism evidence="1 2">
    <name type="scientific">Parachlamydia acanthamoebae</name>
    <dbReference type="NCBI Taxonomy" id="83552"/>
    <lineage>
        <taxon>Bacteria</taxon>
        <taxon>Pseudomonadati</taxon>
        <taxon>Chlamydiota</taxon>
        <taxon>Chlamydiia</taxon>
        <taxon>Parachlamydiales</taxon>
        <taxon>Parachlamydiaceae</taxon>
        <taxon>Parachlamydia</taxon>
    </lineage>
</organism>
<sequence>MVPFTDEALNQRIVLFPAVSDEIEKLQLNQKKLGISSMDVNFDDLPWHDANLKDIHIDRSDPGNRDTVEILVEWPDGLISTIEFYDCYALKANMNFGIAANESIFTAQCLIDSDELNLIRNDWLSMGAKLESLKCFRINTNSTNSLIDVFAKNYRITDHCAKDIARIPDGIVVSKIRESALWKFLVKSLKSFLMPMTCF</sequence>
<accession>A0A0C1C1C4</accession>
<name>A0A0C1C1C4_9BACT</name>
<dbReference type="EMBL" id="JSAM01000075">
    <property type="protein sequence ID" value="KIA77471.1"/>
    <property type="molecule type" value="Genomic_DNA"/>
</dbReference>
<reference evidence="1 2" key="1">
    <citation type="journal article" date="2014" name="Mol. Biol. Evol.">
        <title>Massive expansion of Ubiquitination-related gene families within the Chlamydiae.</title>
        <authorList>
            <person name="Domman D."/>
            <person name="Collingro A."/>
            <person name="Lagkouvardos I."/>
            <person name="Gehre L."/>
            <person name="Weinmaier T."/>
            <person name="Rattei T."/>
            <person name="Subtil A."/>
            <person name="Horn M."/>
        </authorList>
    </citation>
    <scope>NUCLEOTIDE SEQUENCE [LARGE SCALE GENOMIC DNA]</scope>
    <source>
        <strain evidence="1 2">OEW1</strain>
    </source>
</reference>